<comment type="similarity">
    <text evidence="2">Belongs to the acyl-CoA dehydrogenase family.</text>
</comment>
<name>A0A2C9CS66_9RHOB</name>
<dbReference type="AlphaFoldDB" id="A0A2C9CS66"/>
<evidence type="ECO:0000313" key="9">
    <source>
        <dbReference type="Proteomes" id="UP000220034"/>
    </source>
</evidence>
<dbReference type="InterPro" id="IPR046373">
    <property type="entry name" value="Acyl-CoA_Oxase/DH_mid-dom_sf"/>
</dbReference>
<proteinExistence type="inferred from homology"/>
<dbReference type="Gene3D" id="1.20.140.10">
    <property type="entry name" value="Butyryl-CoA Dehydrogenase, subunit A, domain 3"/>
    <property type="match status" value="1"/>
</dbReference>
<keyword evidence="5" id="KW-0560">Oxidoreductase</keyword>
<dbReference type="Pfam" id="PF02771">
    <property type="entry name" value="Acyl-CoA_dh_N"/>
    <property type="match status" value="1"/>
</dbReference>
<dbReference type="Gene3D" id="1.10.540.10">
    <property type="entry name" value="Acyl-CoA dehydrogenase/oxidase, N-terminal domain"/>
    <property type="match status" value="1"/>
</dbReference>
<protein>
    <submittedName>
        <fullName evidence="8">Acyl-CoA dehydrogenase</fullName>
    </submittedName>
</protein>
<evidence type="ECO:0000256" key="4">
    <source>
        <dbReference type="ARBA" id="ARBA00022827"/>
    </source>
</evidence>
<dbReference type="InterPro" id="IPR009075">
    <property type="entry name" value="AcylCo_DH/oxidase_C"/>
</dbReference>
<accession>A0A2C9CS66</accession>
<feature type="domain" description="Acyl-CoA dehydrogenase/oxidase N-terminal" evidence="7">
    <location>
        <begin position="6"/>
        <end position="83"/>
    </location>
</feature>
<dbReference type="InterPro" id="IPR037069">
    <property type="entry name" value="AcylCoA_DH/ox_N_sf"/>
</dbReference>
<dbReference type="Gene3D" id="2.40.110.10">
    <property type="entry name" value="Butyryl-CoA Dehydrogenase, subunit A, domain 2"/>
    <property type="match status" value="1"/>
</dbReference>
<feature type="domain" description="Acyl-CoA dehydrogenase/oxidase C-terminal" evidence="6">
    <location>
        <begin position="211"/>
        <end position="335"/>
    </location>
</feature>
<dbReference type="InterPro" id="IPR036250">
    <property type="entry name" value="AcylCo_DH-like_C"/>
</dbReference>
<dbReference type="Pfam" id="PF00441">
    <property type="entry name" value="Acyl-CoA_dh_1"/>
    <property type="match status" value="1"/>
</dbReference>
<evidence type="ECO:0000256" key="1">
    <source>
        <dbReference type="ARBA" id="ARBA00001974"/>
    </source>
</evidence>
<evidence type="ECO:0000256" key="3">
    <source>
        <dbReference type="ARBA" id="ARBA00022630"/>
    </source>
</evidence>
<dbReference type="InterPro" id="IPR009100">
    <property type="entry name" value="AcylCoA_DH/oxidase_NM_dom_sf"/>
</dbReference>
<reference evidence="9" key="1">
    <citation type="submission" date="2017-09" db="EMBL/GenBank/DDBJ databases">
        <authorList>
            <person name="Varghese N."/>
            <person name="Submissions S."/>
        </authorList>
    </citation>
    <scope>NUCLEOTIDE SEQUENCE [LARGE SCALE GENOMIC DNA]</scope>
    <source>
        <strain evidence="9">C7</strain>
    </source>
</reference>
<sequence length="342" mass="36595">MDFSPTDDRRMLGDTLDRFLAERYYHPTRMKIAGSDAGWSREMWTQMAELGLIGALFTEDQGGFGGAGADIALIFERLGRALVVEPFIGALAAAALTQDQRDEVIVGTLVSIFAHSEAGVSVDPARLNATVTDGKLTGTKVAVANAEAADIFVVSAMQDGTSALFAVAATDAQLTPYPLMDGGRGADIRFDNAAATRLDMPVADLLDTTLLALSAEALGLMERCKDATVEYLKTRRQFGVPLSKFQALQHRAVDMVTEIEQTRSSVINAGHHLGTAKGAKYAAAAKYTAAVTGKLVAQEAIQLHGGIAMTWEYDIAHAAKRLTMIGQIMGDEDTHLMRFVAL</sequence>
<evidence type="ECO:0000256" key="2">
    <source>
        <dbReference type="ARBA" id="ARBA00009347"/>
    </source>
</evidence>
<evidence type="ECO:0000256" key="5">
    <source>
        <dbReference type="ARBA" id="ARBA00023002"/>
    </source>
</evidence>
<comment type="cofactor">
    <cofactor evidence="1">
        <name>FAD</name>
        <dbReference type="ChEBI" id="CHEBI:57692"/>
    </cofactor>
</comment>
<dbReference type="GO" id="GO:0050660">
    <property type="term" value="F:flavin adenine dinucleotide binding"/>
    <property type="evidence" value="ECO:0007669"/>
    <property type="project" value="InterPro"/>
</dbReference>
<gene>
    <name evidence="8" type="ORF">SAMN06273572_103225</name>
</gene>
<evidence type="ECO:0000259" key="6">
    <source>
        <dbReference type="Pfam" id="PF00441"/>
    </source>
</evidence>
<keyword evidence="3" id="KW-0285">Flavoprotein</keyword>
<dbReference type="Proteomes" id="UP000220034">
    <property type="component" value="Unassembled WGS sequence"/>
</dbReference>
<keyword evidence="4" id="KW-0274">FAD</keyword>
<dbReference type="PANTHER" id="PTHR43884">
    <property type="entry name" value="ACYL-COA DEHYDROGENASE"/>
    <property type="match status" value="1"/>
</dbReference>
<organism evidence="8 9">
    <name type="scientific">Pontivivens marinum</name>
    <dbReference type="NCBI Taxonomy" id="1690039"/>
    <lineage>
        <taxon>Bacteria</taxon>
        <taxon>Pseudomonadati</taxon>
        <taxon>Pseudomonadota</taxon>
        <taxon>Alphaproteobacteria</taxon>
        <taxon>Rhodobacterales</taxon>
        <taxon>Paracoccaceae</taxon>
        <taxon>Pontivivens</taxon>
    </lineage>
</organism>
<dbReference type="PANTHER" id="PTHR43884:SF20">
    <property type="entry name" value="ACYL-COA DEHYDROGENASE FADE28"/>
    <property type="match status" value="1"/>
</dbReference>
<dbReference type="RefSeq" id="WP_097929749.1">
    <property type="nucleotide sequence ID" value="NZ_OCTN01000003.1"/>
</dbReference>
<dbReference type="GO" id="GO:0003995">
    <property type="term" value="F:acyl-CoA dehydrogenase activity"/>
    <property type="evidence" value="ECO:0007669"/>
    <property type="project" value="TreeGrafter"/>
</dbReference>
<evidence type="ECO:0000259" key="7">
    <source>
        <dbReference type="Pfam" id="PF02771"/>
    </source>
</evidence>
<dbReference type="InterPro" id="IPR013786">
    <property type="entry name" value="AcylCoA_DH/ox_N"/>
</dbReference>
<evidence type="ECO:0000313" key="8">
    <source>
        <dbReference type="EMBL" id="SOH94196.1"/>
    </source>
</evidence>
<dbReference type="OrthoDB" id="7328575at2"/>
<dbReference type="SUPFAM" id="SSF47203">
    <property type="entry name" value="Acyl-CoA dehydrogenase C-terminal domain-like"/>
    <property type="match status" value="1"/>
</dbReference>
<keyword evidence="9" id="KW-1185">Reference proteome</keyword>
<dbReference type="SUPFAM" id="SSF56645">
    <property type="entry name" value="Acyl-CoA dehydrogenase NM domain-like"/>
    <property type="match status" value="1"/>
</dbReference>
<dbReference type="EMBL" id="OCTN01000003">
    <property type="protein sequence ID" value="SOH94196.1"/>
    <property type="molecule type" value="Genomic_DNA"/>
</dbReference>